<evidence type="ECO:0000256" key="9">
    <source>
        <dbReference type="PROSITE-ProRule" id="PRU00508"/>
    </source>
</evidence>
<evidence type="ECO:0000256" key="4">
    <source>
        <dbReference type="ARBA" id="ARBA00022723"/>
    </source>
</evidence>
<dbReference type="GO" id="GO:0016567">
    <property type="term" value="P:protein ubiquitination"/>
    <property type="evidence" value="ECO:0007669"/>
    <property type="project" value="UniProtKB-UniRule"/>
</dbReference>
<evidence type="ECO:0000313" key="13">
    <source>
        <dbReference type="Proteomes" id="UP000092461"/>
    </source>
</evidence>
<keyword evidence="4 10" id="KW-0479">Metal-binding</keyword>
<dbReference type="GO" id="GO:0008270">
    <property type="term" value="F:zinc ion binding"/>
    <property type="evidence" value="ECO:0007669"/>
    <property type="project" value="UniProtKB-UniRule"/>
</dbReference>
<dbReference type="FunFam" id="2.10.110.30:FF:000001">
    <property type="entry name" value="E3 ubiquitin-protein ligase UBR2 isoform 1"/>
    <property type="match status" value="1"/>
</dbReference>
<evidence type="ECO:0000256" key="10">
    <source>
        <dbReference type="RuleBase" id="RU366018"/>
    </source>
</evidence>
<dbReference type="InterPro" id="IPR055194">
    <property type="entry name" value="UBR1-like_WH"/>
</dbReference>
<evidence type="ECO:0000256" key="6">
    <source>
        <dbReference type="ARBA" id="ARBA00022786"/>
    </source>
</evidence>
<dbReference type="PROSITE" id="PS51157">
    <property type="entry name" value="ZF_UBR"/>
    <property type="match status" value="1"/>
</dbReference>
<evidence type="ECO:0000256" key="5">
    <source>
        <dbReference type="ARBA" id="ARBA00022771"/>
    </source>
</evidence>
<keyword evidence="5 10" id="KW-0863">Zinc-finger</keyword>
<dbReference type="EMBL" id="AJWK01008226">
    <property type="status" value="NOT_ANNOTATED_CDS"/>
    <property type="molecule type" value="Genomic_DNA"/>
</dbReference>
<organism evidence="12 13">
    <name type="scientific">Lutzomyia longipalpis</name>
    <name type="common">Sand fly</name>
    <dbReference type="NCBI Taxonomy" id="7200"/>
    <lineage>
        <taxon>Eukaryota</taxon>
        <taxon>Metazoa</taxon>
        <taxon>Ecdysozoa</taxon>
        <taxon>Arthropoda</taxon>
        <taxon>Hexapoda</taxon>
        <taxon>Insecta</taxon>
        <taxon>Pterygota</taxon>
        <taxon>Neoptera</taxon>
        <taxon>Endopterygota</taxon>
        <taxon>Diptera</taxon>
        <taxon>Nematocera</taxon>
        <taxon>Psychodoidea</taxon>
        <taxon>Psychodidae</taxon>
        <taxon>Lutzomyia</taxon>
        <taxon>Lutzomyia</taxon>
    </lineage>
</organism>
<dbReference type="Pfam" id="PF02207">
    <property type="entry name" value="zf-UBR"/>
    <property type="match status" value="1"/>
</dbReference>
<protein>
    <recommendedName>
        <fullName evidence="10">E3 ubiquitin-protein ligase</fullName>
        <ecNumber evidence="10">2.3.2.27</ecNumber>
    </recommendedName>
</protein>
<dbReference type="InterPro" id="IPR039164">
    <property type="entry name" value="UBR1-like"/>
</dbReference>
<evidence type="ECO:0000259" key="11">
    <source>
        <dbReference type="PROSITE" id="PS51157"/>
    </source>
</evidence>
<dbReference type="InterPro" id="IPR014719">
    <property type="entry name" value="Ribosomal_bL12_C/ClpS-like"/>
</dbReference>
<evidence type="ECO:0000313" key="12">
    <source>
        <dbReference type="EnsemblMetazoa" id="LLOJ002508-PA"/>
    </source>
</evidence>
<comment type="similarity">
    <text evidence="8 10">Belongs to the E3 ubiquitin-protein ligase UBR1-like family.</text>
</comment>
<accession>A0A1B0CDT8</accession>
<dbReference type="EMBL" id="AJWK01008222">
    <property type="status" value="NOT_ANNOTATED_CDS"/>
    <property type="molecule type" value="Genomic_DNA"/>
</dbReference>
<dbReference type="GO" id="GO:0061630">
    <property type="term" value="F:ubiquitin protein ligase activity"/>
    <property type="evidence" value="ECO:0007669"/>
    <property type="project" value="UniProtKB-UniRule"/>
</dbReference>
<dbReference type="VEuPathDB" id="VectorBase:LLONM1_001798"/>
<dbReference type="Pfam" id="PF02617">
    <property type="entry name" value="ClpS"/>
    <property type="match status" value="1"/>
</dbReference>
<dbReference type="GO" id="GO:0000151">
    <property type="term" value="C:ubiquitin ligase complex"/>
    <property type="evidence" value="ECO:0007669"/>
    <property type="project" value="TreeGrafter"/>
</dbReference>
<dbReference type="PANTHER" id="PTHR21497">
    <property type="entry name" value="UBIQUITIN LIGASE E3 ALPHA-RELATED"/>
    <property type="match status" value="1"/>
</dbReference>
<dbReference type="SUPFAM" id="SSF46785">
    <property type="entry name" value="Winged helix' DNA-binding domain"/>
    <property type="match status" value="1"/>
</dbReference>
<dbReference type="SMART" id="SM00396">
    <property type="entry name" value="ZnF_UBR1"/>
    <property type="match status" value="1"/>
</dbReference>
<evidence type="ECO:0000256" key="1">
    <source>
        <dbReference type="ARBA" id="ARBA00000900"/>
    </source>
</evidence>
<feature type="domain" description="UBR-type" evidence="11">
    <location>
        <begin position="101"/>
        <end position="172"/>
    </location>
</feature>
<reference evidence="12" key="1">
    <citation type="submission" date="2020-05" db="UniProtKB">
        <authorList>
            <consortium name="EnsemblMetazoa"/>
        </authorList>
    </citation>
    <scope>IDENTIFICATION</scope>
    <source>
        <strain evidence="12">Jacobina</strain>
    </source>
</reference>
<proteinExistence type="inferred from homology"/>
<evidence type="ECO:0000256" key="7">
    <source>
        <dbReference type="ARBA" id="ARBA00022833"/>
    </source>
</evidence>
<keyword evidence="7 10" id="KW-0862">Zinc</keyword>
<dbReference type="EMBL" id="AJWK01008227">
    <property type="status" value="NOT_ANNOTATED_CDS"/>
    <property type="molecule type" value="Genomic_DNA"/>
</dbReference>
<feature type="zinc finger region" description="UBR-type" evidence="9">
    <location>
        <begin position="101"/>
        <end position="172"/>
    </location>
</feature>
<comment type="pathway">
    <text evidence="2 10">Protein modification; protein ubiquitination.</text>
</comment>
<dbReference type="InterPro" id="IPR003769">
    <property type="entry name" value="ClpS_core"/>
</dbReference>
<dbReference type="Pfam" id="PF22960">
    <property type="entry name" value="WHD_UBR1"/>
    <property type="match status" value="1"/>
</dbReference>
<evidence type="ECO:0000256" key="2">
    <source>
        <dbReference type="ARBA" id="ARBA00004906"/>
    </source>
</evidence>
<sequence length="698" mass="80294">MIRLRDIEERQEKESLPENPLKSWRAKFDNNSLTTEDFITYFNAACPFFIIVNKEEGETETVTFDEQSAKGAILDALEDFICGDNPQNVLDKLKSENNVAAVCGRVFKIGEPTYCCRECGMDPTCVLCVNCFKQSAHRHHKYKMGTSNGGGCCDCGDAEAWKRDPYCDQHIQGLTNTQIDNPVITERIKNACGMVFHAVLSYCTTSLEIDCNGTMSAVDEDEDFYCTVLYNDETHTYEQIDCNGTMSAVDEDEDFYCTVLYNDETHTYEQVIQTLTRTVACPHKNAVDYVTSVDRDGRAVVFCGSFAECMRLKGEVEKQSVRNIMHAKTQPLRVTVLHKKGLSYQQFALQLLGWLQQFLMHSASFRKVFCDIITMNTDYNINHLLSNDCKLWKMARTSWHKVLISGMLMEYENKKKLAVVFTKLYASVMQDYIRDDHDHSFSIVSLSVQLFTVPTVAHHLIAHESAFFILMQTFYAESVEKYVQNKVLQFAKTTINLNVFKRAAYILYDVRYLLNIAPDVWTDDLRKGFLHGMQILIKLLRVMQGMDAVHRQTGSHIEHEPEWESAFNLHIKLAYVISLALDWCRTDKQLCIKPFAHSELNRTLPDIQHETGMENVINAVAIFNKPAQADRKGVYELKPEFYDMYNMFFYHYSKEEKSKSEEAQRKRKNAKRTCCLPPKLPKLTEAFCMIADLLQCDV</sequence>
<dbReference type="VEuPathDB" id="VectorBase:LLOJ002508"/>
<dbReference type="EMBL" id="AJWK01008223">
    <property type="status" value="NOT_ANNOTATED_CDS"/>
    <property type="molecule type" value="Genomic_DNA"/>
</dbReference>
<dbReference type="EMBL" id="AJWK01008224">
    <property type="status" value="NOT_ANNOTATED_CDS"/>
    <property type="molecule type" value="Genomic_DNA"/>
</dbReference>
<keyword evidence="13" id="KW-1185">Reference proteome</keyword>
<name>A0A1B0CDT8_LUTLO</name>
<dbReference type="EMBL" id="AJWK01008225">
    <property type="status" value="NOT_ANNOTATED_CDS"/>
    <property type="molecule type" value="Genomic_DNA"/>
</dbReference>
<dbReference type="Proteomes" id="UP000092461">
    <property type="component" value="Unassembled WGS sequence"/>
</dbReference>
<dbReference type="CDD" id="cd19672">
    <property type="entry name" value="UBR-box_UBR1_like"/>
    <property type="match status" value="1"/>
</dbReference>
<dbReference type="UniPathway" id="UPA00143"/>
<dbReference type="GO" id="GO:0071596">
    <property type="term" value="P:ubiquitin-dependent protein catabolic process via the N-end rule pathway"/>
    <property type="evidence" value="ECO:0007669"/>
    <property type="project" value="UniProtKB-UniRule"/>
</dbReference>
<dbReference type="EC" id="2.3.2.27" evidence="10"/>
<dbReference type="GO" id="GO:0005737">
    <property type="term" value="C:cytoplasm"/>
    <property type="evidence" value="ECO:0007669"/>
    <property type="project" value="TreeGrafter"/>
</dbReference>
<dbReference type="InterPro" id="IPR036390">
    <property type="entry name" value="WH_DNA-bd_sf"/>
</dbReference>
<dbReference type="EnsemblMetazoa" id="LLOJ002508-RA">
    <property type="protein sequence ID" value="LLOJ002508-PA"/>
    <property type="gene ID" value="LLOJ002508"/>
</dbReference>
<evidence type="ECO:0000256" key="8">
    <source>
        <dbReference type="ARBA" id="ARBA00046341"/>
    </source>
</evidence>
<dbReference type="InterPro" id="IPR003126">
    <property type="entry name" value="Znf_UBR"/>
</dbReference>
<dbReference type="Gene3D" id="3.30.1390.10">
    <property type="match status" value="1"/>
</dbReference>
<dbReference type="EMBL" id="AJWK01008228">
    <property type="status" value="NOT_ANNOTATED_CDS"/>
    <property type="molecule type" value="Genomic_DNA"/>
</dbReference>
<keyword evidence="3 10" id="KW-0808">Transferase</keyword>
<comment type="catalytic activity">
    <reaction evidence="1 10">
        <text>S-ubiquitinyl-[E2 ubiquitin-conjugating enzyme]-L-cysteine + [acceptor protein]-L-lysine = [E2 ubiquitin-conjugating enzyme]-L-cysteine + N(6)-ubiquitinyl-[acceptor protein]-L-lysine.</text>
        <dbReference type="EC" id="2.3.2.27"/>
    </reaction>
</comment>
<dbReference type="AlphaFoldDB" id="A0A1B0CDT8"/>
<comment type="function">
    <text evidence="10">Ubiquitin ligase protein which is a component of the N-end rule pathway. Recognizes and binds to proteins bearing specific N-terminal residues that are destabilizing according to the N-end rule, leading to their ubiquitination and subsequent degradation.</text>
</comment>
<dbReference type="PANTHER" id="PTHR21497:SF24">
    <property type="entry name" value="E3 UBIQUITIN-PROTEIN LIGASE UBR1"/>
    <property type="match status" value="1"/>
</dbReference>
<dbReference type="Gene3D" id="2.10.110.30">
    <property type="match status" value="1"/>
</dbReference>
<keyword evidence="6 10" id="KW-0833">Ubl conjugation pathway</keyword>
<dbReference type="SUPFAM" id="SSF54736">
    <property type="entry name" value="ClpS-like"/>
    <property type="match status" value="1"/>
</dbReference>
<evidence type="ECO:0000256" key="3">
    <source>
        <dbReference type="ARBA" id="ARBA00022679"/>
    </source>
</evidence>